<dbReference type="InterPro" id="IPR038601">
    <property type="entry name" value="MttB-like_sf"/>
</dbReference>
<keyword evidence="2" id="KW-0489">Methyltransferase</keyword>
<evidence type="ECO:0000256" key="4">
    <source>
        <dbReference type="PIRNR" id="PIRNR037567"/>
    </source>
</evidence>
<protein>
    <recommendedName>
        <fullName evidence="4">Methyltransferase</fullName>
        <ecNumber evidence="4">2.1.1.-</ecNumber>
    </recommendedName>
</protein>
<evidence type="ECO:0000256" key="3">
    <source>
        <dbReference type="ARBA" id="ARBA00022679"/>
    </source>
</evidence>
<evidence type="ECO:0000256" key="1">
    <source>
        <dbReference type="ARBA" id="ARBA00007137"/>
    </source>
</evidence>
<accession>A0A3G1L1N7</accession>
<gene>
    <name evidence="5" type="ORF">DCMF_17630</name>
</gene>
<dbReference type="InterPro" id="IPR036655">
    <property type="entry name" value="MtmB_sf"/>
</dbReference>
<dbReference type="EMBL" id="CP017634">
    <property type="protein sequence ID" value="ATW28706.1"/>
    <property type="molecule type" value="Genomic_DNA"/>
</dbReference>
<keyword evidence="3 4" id="KW-0808">Transferase</keyword>
<dbReference type="Proteomes" id="UP000323521">
    <property type="component" value="Chromosome"/>
</dbReference>
<proteinExistence type="inferred from homology"/>
<dbReference type="GO" id="GO:0015948">
    <property type="term" value="P:methanogenesis"/>
    <property type="evidence" value="ECO:0007669"/>
    <property type="project" value="UniProtKB-UniRule"/>
</dbReference>
<evidence type="ECO:0000256" key="2">
    <source>
        <dbReference type="ARBA" id="ARBA00022603"/>
    </source>
</evidence>
<comment type="similarity">
    <text evidence="1 4">Belongs to the trimethylamine methyltransferase family.</text>
</comment>
<evidence type="ECO:0000313" key="5">
    <source>
        <dbReference type="EMBL" id="ATW28706.1"/>
    </source>
</evidence>
<evidence type="ECO:0000313" key="6">
    <source>
        <dbReference type="Proteomes" id="UP000323521"/>
    </source>
</evidence>
<dbReference type="KEGG" id="fwa:DCMF_17630"/>
<dbReference type="Pfam" id="PF06253">
    <property type="entry name" value="MTTB"/>
    <property type="match status" value="1"/>
</dbReference>
<reference evidence="5 6" key="1">
    <citation type="submission" date="2016-10" db="EMBL/GenBank/DDBJ databases">
        <title>Complete Genome Sequence of Peptococcaceae strain DCMF.</title>
        <authorList>
            <person name="Edwards R.J."/>
            <person name="Holland S.I."/>
            <person name="Deshpande N.P."/>
            <person name="Wong Y.K."/>
            <person name="Ertan H."/>
            <person name="Manefield M."/>
            <person name="Russell T.L."/>
            <person name="Lee M.J."/>
        </authorList>
    </citation>
    <scope>NUCLEOTIDE SEQUENCE [LARGE SCALE GENOMIC DNA]</scope>
    <source>
        <strain evidence="5 6">DCMF</strain>
    </source>
</reference>
<sequence length="481" mass="52922">MLRGGMETDVLKLLKEEDMAKIHRASMKVLSEVGVQITEKTVRDFFAEKGLRSDDEKRRVYFTEEQVMKAVETAPSVVTLYGRGDESKNIEIGGNKVYTGTGGTAINILDLDRKRRKTTVQDIVDTAKLVDALDHIHFFVIPCHPNDVESVDVDINRFYHAINNTTKPIMGGILTEDGLDKVIEMAAHIAGGMDQLREKPFISFISSIISPLKLDDQGLRNLFKIAGAGLPVAPSCAPISGATAPVTLAGTLVQLNAEALAGVILTQLIKPGTPVLYCAVPTIMDMRTMAFLFGSVESGLMNAAMAQMAQYYRLPLYSTGGISDSKEPDQQAGFEKGISCILPALAGANFIHEAAGQLDGGMTISYAQYVIDNDINGYVLRAVRGIETDENSLATNVIVDVGPGGNFLDQELTVEKMRTEFYYPKAVNRISYDSWEKAGRKDTWTLAEEIAKEILDTHEPNRIPEEIRRRVKNKYPQIKDK</sequence>
<dbReference type="PIRSF" id="PIRSF037567">
    <property type="entry name" value="MTTB_MeTrfase"/>
    <property type="match status" value="1"/>
</dbReference>
<dbReference type="Gene3D" id="3.20.20.480">
    <property type="entry name" value="Trimethylamine methyltransferase-like"/>
    <property type="match status" value="1"/>
</dbReference>
<dbReference type="InterPro" id="IPR010426">
    <property type="entry name" value="MTTB_MeTrfase"/>
</dbReference>
<dbReference type="AlphaFoldDB" id="A0A3G1L1N7"/>
<dbReference type="GO" id="GO:0008168">
    <property type="term" value="F:methyltransferase activity"/>
    <property type="evidence" value="ECO:0007669"/>
    <property type="project" value="UniProtKB-KW"/>
</dbReference>
<organism evidence="5 6">
    <name type="scientific">Formimonas warabiya</name>
    <dbReference type="NCBI Taxonomy" id="1761012"/>
    <lineage>
        <taxon>Bacteria</taxon>
        <taxon>Bacillati</taxon>
        <taxon>Bacillota</taxon>
        <taxon>Clostridia</taxon>
        <taxon>Eubacteriales</taxon>
        <taxon>Peptococcaceae</taxon>
        <taxon>Candidatus Formimonas</taxon>
    </lineage>
</organism>
<dbReference type="EC" id="2.1.1.-" evidence="4"/>
<name>A0A3G1L1N7_FORW1</name>
<keyword evidence="6" id="KW-1185">Reference proteome</keyword>
<dbReference type="SUPFAM" id="SSF75098">
    <property type="entry name" value="Monomethylamine methyltransferase MtmB"/>
    <property type="match status" value="1"/>
</dbReference>
<dbReference type="GO" id="GO:0032259">
    <property type="term" value="P:methylation"/>
    <property type="evidence" value="ECO:0007669"/>
    <property type="project" value="UniProtKB-KW"/>
</dbReference>